<proteinExistence type="inferred from homology"/>
<reference evidence="3 4" key="2">
    <citation type="submission" date="2020-03" db="EMBL/GenBank/DDBJ databases">
        <authorList>
            <person name="Ichikawa N."/>
            <person name="Kimura A."/>
            <person name="Kitahashi Y."/>
            <person name="Uohara A."/>
        </authorList>
    </citation>
    <scope>NUCLEOTIDE SEQUENCE [LARGE SCALE GENOMIC DNA]</scope>
    <source>
        <strain evidence="3 4">NBRC 108639</strain>
    </source>
</reference>
<organism evidence="3 4">
    <name type="scientific">Phytohabitans houttuyneae</name>
    <dbReference type="NCBI Taxonomy" id="1076126"/>
    <lineage>
        <taxon>Bacteria</taxon>
        <taxon>Bacillati</taxon>
        <taxon>Actinomycetota</taxon>
        <taxon>Actinomycetes</taxon>
        <taxon>Micromonosporales</taxon>
        <taxon>Micromonosporaceae</taxon>
    </lineage>
</organism>
<dbReference type="InterPro" id="IPR004474">
    <property type="entry name" value="LytR_CpsA_psr"/>
</dbReference>
<dbReference type="Gene3D" id="3.40.630.190">
    <property type="entry name" value="LCP protein"/>
    <property type="match status" value="1"/>
</dbReference>
<comment type="caution">
    <text evidence="3">The sequence shown here is derived from an EMBL/GenBank/DDBJ whole genome shotgun (WGS) entry which is preliminary data.</text>
</comment>
<dbReference type="PANTHER" id="PTHR33392:SF6">
    <property type="entry name" value="POLYISOPRENYL-TEICHOIC ACID--PEPTIDOGLYCAN TEICHOIC ACID TRANSFERASE TAGU"/>
    <property type="match status" value="1"/>
</dbReference>
<dbReference type="NCBIfam" id="TIGR00350">
    <property type="entry name" value="lytR_cpsA_psr"/>
    <property type="match status" value="1"/>
</dbReference>
<dbReference type="EMBL" id="BLPF01000002">
    <property type="protein sequence ID" value="GFJ81628.1"/>
    <property type="molecule type" value="Genomic_DNA"/>
</dbReference>
<feature type="domain" description="Cell envelope-related transcriptional attenuator" evidence="2">
    <location>
        <begin position="50"/>
        <end position="192"/>
    </location>
</feature>
<dbReference type="InterPro" id="IPR050922">
    <property type="entry name" value="LytR/CpsA/Psr_CW_biosynth"/>
</dbReference>
<dbReference type="PANTHER" id="PTHR33392">
    <property type="entry name" value="POLYISOPRENYL-TEICHOIC ACID--PEPTIDOGLYCAN TEICHOIC ACID TRANSFERASE TAGU"/>
    <property type="match status" value="1"/>
</dbReference>
<name>A0A6V8KGU9_9ACTN</name>
<dbReference type="AlphaFoldDB" id="A0A6V8KGU9"/>
<evidence type="ECO:0000259" key="2">
    <source>
        <dbReference type="Pfam" id="PF03816"/>
    </source>
</evidence>
<keyword evidence="4" id="KW-1185">Reference proteome</keyword>
<dbReference type="Pfam" id="PF03816">
    <property type="entry name" value="LytR_cpsA_psr"/>
    <property type="match status" value="1"/>
</dbReference>
<reference evidence="3 4" key="1">
    <citation type="submission" date="2020-03" db="EMBL/GenBank/DDBJ databases">
        <title>Whole genome shotgun sequence of Phytohabitans houttuyneae NBRC 108639.</title>
        <authorList>
            <person name="Komaki H."/>
            <person name="Tamura T."/>
        </authorList>
    </citation>
    <scope>NUCLEOTIDE SEQUENCE [LARGE SCALE GENOMIC DNA]</scope>
    <source>
        <strain evidence="3 4">NBRC 108639</strain>
    </source>
</reference>
<evidence type="ECO:0000256" key="1">
    <source>
        <dbReference type="ARBA" id="ARBA00006068"/>
    </source>
</evidence>
<gene>
    <name evidence="3" type="ORF">Phou_058080</name>
</gene>
<accession>A0A6V8KGU9</accession>
<evidence type="ECO:0000313" key="4">
    <source>
        <dbReference type="Proteomes" id="UP000482800"/>
    </source>
</evidence>
<comment type="similarity">
    <text evidence="1">Belongs to the LytR/CpsA/Psr (LCP) family.</text>
</comment>
<evidence type="ECO:0000313" key="3">
    <source>
        <dbReference type="EMBL" id="GFJ81628.1"/>
    </source>
</evidence>
<sequence>MARHRLGAMRTLPDPFAAIPATERPPPSPERALTILLAGIDSEQDTSPARSDALMLVRLTADRHHAYVVSLPRDSWVNIPGHGMDKVNAAYAYGGQTLAVRTVERLTKVRIDHVAVVDMAGFRELTDALGGVVLTVPEQVTDPHFVSFPAGTRRFDGAAALAYVRERRGLPRGDLDRVRRQQEFLRAVLQQMGQEDDPRRLAAALDAVTRTVAVDKGFGTGEMLRLLLGFRKLDGEVTFLTAPVTGTGMVGDASVVFLDTKLGPPFWKAVGTDRLDDYLSTHDTELLTAPPR</sequence>
<protein>
    <submittedName>
        <fullName evidence="3">Transcriptional regulator</fullName>
    </submittedName>
</protein>
<dbReference type="Proteomes" id="UP000482800">
    <property type="component" value="Unassembled WGS sequence"/>
</dbReference>